<feature type="domain" description="RING-type" evidence="3">
    <location>
        <begin position="500"/>
        <end position="549"/>
    </location>
</feature>
<organism evidence="4 5">
    <name type="scientific">Prorocentrum cordatum</name>
    <dbReference type="NCBI Taxonomy" id="2364126"/>
    <lineage>
        <taxon>Eukaryota</taxon>
        <taxon>Sar</taxon>
        <taxon>Alveolata</taxon>
        <taxon>Dinophyceae</taxon>
        <taxon>Prorocentrales</taxon>
        <taxon>Prorocentraceae</taxon>
        <taxon>Prorocentrum</taxon>
    </lineage>
</organism>
<feature type="region of interest" description="Disordered" evidence="2">
    <location>
        <begin position="845"/>
        <end position="866"/>
    </location>
</feature>
<evidence type="ECO:0000313" key="4">
    <source>
        <dbReference type="EMBL" id="CAK0901258.1"/>
    </source>
</evidence>
<proteinExistence type="predicted"/>
<name>A0ABN9XMY7_9DINO</name>
<dbReference type="InterPro" id="IPR001841">
    <property type="entry name" value="Znf_RING"/>
</dbReference>
<dbReference type="Proteomes" id="UP001189429">
    <property type="component" value="Unassembled WGS sequence"/>
</dbReference>
<keyword evidence="1" id="KW-0479">Metal-binding</keyword>
<keyword evidence="1" id="KW-0862">Zinc</keyword>
<dbReference type="EMBL" id="CAUYUJ010020903">
    <property type="protein sequence ID" value="CAK0901258.1"/>
    <property type="molecule type" value="Genomic_DNA"/>
</dbReference>
<gene>
    <name evidence="4" type="ORF">PCOR1329_LOCUS78269</name>
</gene>
<evidence type="ECO:0000256" key="1">
    <source>
        <dbReference type="PROSITE-ProRule" id="PRU00175"/>
    </source>
</evidence>
<sequence length="1387" mass="151724">MPHLAGLSRVGWRTDSQWDDALLAVAPVLAALADAGESLIACTWLRPPWSGGGASRRERRMFLDAAAWARDVVYTLVGFAAGATKASAAAPARAPRPPLDPSAYESEAEFKRAVALASWAERHQAFSRYLNLRARSPGLAERFLSGVFRSRNALQIALADPVDGRSLDVEEMLAALRSDLVDRVHNDFAVDQLEQRAQALAVSEIRAEGASSGQPAPRLYSDSEGRRVTRALANLSRHCAITSTSWSARQGRKFSVRVFNAQLKWLAEEVYRVLLGSCAAWVDPHLRRLCMGLQFSDARESGMPAPPAVGGDLEALAVEVASAAAAEHAPFPRAEQAISLGASQVTTEADRPYLLDRLGSGLLPPLQFVDDHTVAASSPGTLRAIVSREPWSVAKFTTVEEHNEAIGAWRQRLRDVVGDSVDGRASVQAHAYHEHAETMRQQEAFSRRQTYLEDRFHLRATQNCSYRQCPPATLAHTGSPAAPRNGSHRFYLARKDANICIVCQEVIPHHGAGRDTPTQEACCGAHFHLGCRADLARHLGEATTCPQCRARLPTTAELRAWCAAQGVDIDRPPPPAHDTSAQAVPDYNGFRSYARGEEPPPREPPLLRALCCRRLGPPPEFSEVPDRRMEWSPEIAARDTNGMITQWLESWLCPRCGARCAVDTIAPQSGQQMCARCLEQGTWTAEASTAEEAPQEPELPGDQHANGPAAVVGRGAPGETDHEAEPAQAPAPSNGPTEESWAALGGIDLQQELRRFVPTLQNVPRFLRAETRMAFTTALKRIKRGHDQGNQATTHQGWTLFLLASRLLLSKPKGTDAEGRQELLERAQRFRQGDWLALLHEANTTAGARAAPRPATEEQQQERRREQACAHVRNGNPSRGRQVLTAAAIAPGNGETLNRLRDPARRPPTLSRRLPANLDRATDRARLDKTKFLACLRSAKKGTAAGPSGVRVEHLKPLLEHEESMDLLGFAAAALAEARVPSPIARALALCKMTALQKPDNAAYWGAWADALHMLHQRRPVEAAAIRDLLDGTRPGRRGNLAAAAAAAQLLETEGFRRPSWTDLLQGLRPEAPPRSEAAEPGEWQHGWQFHACSARNTHYRDNVFMPSLTRANQAMLRSGSGPRAAYWLHTLPTTEGHVFKPARFLAALRRRLRLPLPLLPHTCGAAGHPGCRARLDTLGDHLAACPRTGLLARRAKPLERAWARVAREAGGRVVPQQLLRDTNAVVHNPLDRRQLDLVVYGISPNGVPLCCDSTMVSPLRRDGWHRPRTFDTDGAALLGAERRKRRRYHELTTGHSGRLMVLSCEVGGRWGRDSLQLVRLLAKQKARAAPALLRRSAELAYTNRWWGFLSVAAQDSLMATLTGDGYLALGGAAGEDDPDLAEVLLA</sequence>
<feature type="non-terminal residue" evidence="4">
    <location>
        <position position="1387"/>
    </location>
</feature>
<reference evidence="4" key="1">
    <citation type="submission" date="2023-10" db="EMBL/GenBank/DDBJ databases">
        <authorList>
            <person name="Chen Y."/>
            <person name="Shah S."/>
            <person name="Dougan E. K."/>
            <person name="Thang M."/>
            <person name="Chan C."/>
        </authorList>
    </citation>
    <scope>NUCLEOTIDE SEQUENCE [LARGE SCALE GENOMIC DNA]</scope>
</reference>
<evidence type="ECO:0000313" key="5">
    <source>
        <dbReference type="Proteomes" id="UP001189429"/>
    </source>
</evidence>
<keyword evidence="1" id="KW-0863">Zinc-finger</keyword>
<accession>A0ABN9XMY7</accession>
<feature type="compositionally biased region" description="Low complexity" evidence="2">
    <location>
        <begin position="705"/>
        <end position="718"/>
    </location>
</feature>
<feature type="compositionally biased region" description="Low complexity" evidence="2">
    <location>
        <begin position="687"/>
        <end position="698"/>
    </location>
</feature>
<feature type="compositionally biased region" description="Low complexity" evidence="2">
    <location>
        <begin position="845"/>
        <end position="858"/>
    </location>
</feature>
<dbReference type="PROSITE" id="PS50089">
    <property type="entry name" value="ZF_RING_2"/>
    <property type="match status" value="1"/>
</dbReference>
<comment type="caution">
    <text evidence="4">The sequence shown here is derived from an EMBL/GenBank/DDBJ whole genome shotgun (WGS) entry which is preliminary data.</text>
</comment>
<evidence type="ECO:0000259" key="3">
    <source>
        <dbReference type="PROSITE" id="PS50089"/>
    </source>
</evidence>
<keyword evidence="5" id="KW-1185">Reference proteome</keyword>
<evidence type="ECO:0000256" key="2">
    <source>
        <dbReference type="SAM" id="MobiDB-lite"/>
    </source>
</evidence>
<feature type="region of interest" description="Disordered" evidence="2">
    <location>
        <begin position="687"/>
        <end position="740"/>
    </location>
</feature>
<protein>
    <recommendedName>
        <fullName evidence="3">RING-type domain-containing protein</fullName>
    </recommendedName>
</protein>